<dbReference type="PROSITE" id="PS00061">
    <property type="entry name" value="ADH_SHORT"/>
    <property type="match status" value="1"/>
</dbReference>
<keyword evidence="4" id="KW-0560">Oxidoreductase</keyword>
<evidence type="ECO:0000256" key="8">
    <source>
        <dbReference type="ARBA" id="ARBA00039520"/>
    </source>
</evidence>
<reference evidence="13" key="1">
    <citation type="submission" date="2021-06" db="EMBL/GenBank/DDBJ databases">
        <authorList>
            <person name="Hodson N. C."/>
            <person name="Mongue J. A."/>
            <person name="Jaron S. K."/>
        </authorList>
    </citation>
    <scope>NUCLEOTIDE SEQUENCE</scope>
</reference>
<protein>
    <recommendedName>
        <fullName evidence="8">Dihydropteridine reductase</fullName>
        <ecNumber evidence="7">1.5.1.34</ecNumber>
    </recommendedName>
    <alternativeName>
        <fullName evidence="10">HDHPR</fullName>
    </alternativeName>
    <alternativeName>
        <fullName evidence="9">Quinoid dihydropteridine reductase</fullName>
    </alternativeName>
</protein>
<comment type="catalytic activity">
    <reaction evidence="11">
        <text>5,6,7,8-tetrahydropteridine + NADP(+) = 6,7-dihydropteridine + NADPH + H(+)</text>
        <dbReference type="Rhea" id="RHEA:17865"/>
        <dbReference type="ChEBI" id="CHEBI:15378"/>
        <dbReference type="ChEBI" id="CHEBI:28889"/>
        <dbReference type="ChEBI" id="CHEBI:30156"/>
        <dbReference type="ChEBI" id="CHEBI:57783"/>
        <dbReference type="ChEBI" id="CHEBI:58349"/>
        <dbReference type="EC" id="1.5.1.34"/>
    </reaction>
    <physiologicalReaction direction="right-to-left" evidence="11">
        <dbReference type="Rhea" id="RHEA:17867"/>
    </physiologicalReaction>
</comment>
<dbReference type="PANTHER" id="PTHR15104:SF0">
    <property type="entry name" value="DIHYDROPTERIDINE REDUCTASE"/>
    <property type="match status" value="1"/>
</dbReference>
<comment type="catalytic activity">
    <reaction evidence="12">
        <text>5,6,7,8-tetrahydropteridine + NAD(+) = 6,7-dihydropteridine + NADH + H(+)</text>
        <dbReference type="Rhea" id="RHEA:17869"/>
        <dbReference type="ChEBI" id="CHEBI:15378"/>
        <dbReference type="ChEBI" id="CHEBI:28889"/>
        <dbReference type="ChEBI" id="CHEBI:30156"/>
        <dbReference type="ChEBI" id="CHEBI:57540"/>
        <dbReference type="ChEBI" id="CHEBI:57945"/>
        <dbReference type="EC" id="1.5.1.34"/>
    </reaction>
    <physiologicalReaction direction="right-to-left" evidence="12">
        <dbReference type="Rhea" id="RHEA:17871"/>
    </physiologicalReaction>
</comment>
<evidence type="ECO:0000256" key="10">
    <source>
        <dbReference type="ARBA" id="ARBA00042518"/>
    </source>
</evidence>
<comment type="caution">
    <text evidence="13">The sequence shown here is derived from an EMBL/GenBank/DDBJ whole genome shotgun (WGS) entry which is preliminary data.</text>
</comment>
<gene>
    <name evidence="13" type="ORF">AFUS01_LOCUS7557</name>
</gene>
<dbReference type="EMBL" id="CAJVCH010051161">
    <property type="protein sequence ID" value="CAG7718139.1"/>
    <property type="molecule type" value="Genomic_DNA"/>
</dbReference>
<dbReference type="GO" id="GO:0004155">
    <property type="term" value="F:6,7-dihydropteridine reductase activity"/>
    <property type="evidence" value="ECO:0007669"/>
    <property type="project" value="UniProtKB-EC"/>
</dbReference>
<evidence type="ECO:0000313" key="13">
    <source>
        <dbReference type="EMBL" id="CAG7718139.1"/>
    </source>
</evidence>
<evidence type="ECO:0000256" key="1">
    <source>
        <dbReference type="ARBA" id="ARBA00006484"/>
    </source>
</evidence>
<evidence type="ECO:0000313" key="14">
    <source>
        <dbReference type="Proteomes" id="UP000708208"/>
    </source>
</evidence>
<comment type="subunit">
    <text evidence="2">Homodimer.</text>
</comment>
<accession>A0A8J2JNW3</accession>
<evidence type="ECO:0000256" key="9">
    <source>
        <dbReference type="ARBA" id="ARBA00041348"/>
    </source>
</evidence>
<dbReference type="InterPro" id="IPR002347">
    <property type="entry name" value="SDR_fam"/>
</dbReference>
<dbReference type="GO" id="GO:0006559">
    <property type="term" value="P:L-phenylalanine catabolic process"/>
    <property type="evidence" value="ECO:0007669"/>
    <property type="project" value="TreeGrafter"/>
</dbReference>
<keyword evidence="14" id="KW-1185">Reference proteome</keyword>
<evidence type="ECO:0000256" key="7">
    <source>
        <dbReference type="ARBA" id="ARBA00039153"/>
    </source>
</evidence>
<evidence type="ECO:0000256" key="2">
    <source>
        <dbReference type="ARBA" id="ARBA00011738"/>
    </source>
</evidence>
<dbReference type="FunFam" id="3.40.50.720:FF:000157">
    <property type="entry name" value="Quinoid dihydropteridine reductase"/>
    <property type="match status" value="1"/>
</dbReference>
<dbReference type="GO" id="GO:0005737">
    <property type="term" value="C:cytoplasm"/>
    <property type="evidence" value="ECO:0007669"/>
    <property type="project" value="TreeGrafter"/>
</dbReference>
<name>A0A8J2JNW3_9HEXA</name>
<evidence type="ECO:0000256" key="3">
    <source>
        <dbReference type="ARBA" id="ARBA00022857"/>
    </source>
</evidence>
<organism evidence="13 14">
    <name type="scientific">Allacma fusca</name>
    <dbReference type="NCBI Taxonomy" id="39272"/>
    <lineage>
        <taxon>Eukaryota</taxon>
        <taxon>Metazoa</taxon>
        <taxon>Ecdysozoa</taxon>
        <taxon>Arthropoda</taxon>
        <taxon>Hexapoda</taxon>
        <taxon>Collembola</taxon>
        <taxon>Symphypleona</taxon>
        <taxon>Sminthuridae</taxon>
        <taxon>Allacma</taxon>
    </lineage>
</organism>
<dbReference type="GO" id="GO:0006729">
    <property type="term" value="P:tetrahydrobiopterin biosynthetic process"/>
    <property type="evidence" value="ECO:0007669"/>
    <property type="project" value="UniProtKB-KW"/>
</dbReference>
<keyword evidence="3" id="KW-0521">NADP</keyword>
<dbReference type="Proteomes" id="UP000708208">
    <property type="component" value="Unassembled WGS sequence"/>
</dbReference>
<evidence type="ECO:0000256" key="12">
    <source>
        <dbReference type="ARBA" id="ARBA00047536"/>
    </source>
</evidence>
<comment type="function">
    <text evidence="6">Catalyzes the conversion of quinonoid dihydrobiopterin into tetrahydrobiopterin.</text>
</comment>
<dbReference type="CDD" id="cd05334">
    <property type="entry name" value="DHPR_SDR_c_like"/>
    <property type="match status" value="1"/>
</dbReference>
<dbReference type="EC" id="1.5.1.34" evidence="7"/>
<evidence type="ECO:0000256" key="6">
    <source>
        <dbReference type="ARBA" id="ARBA00037099"/>
    </source>
</evidence>
<proteinExistence type="inferred from homology"/>
<comment type="similarity">
    <text evidence="1">Belongs to the short-chain dehydrogenases/reductases (SDR) family.</text>
</comment>
<dbReference type="OrthoDB" id="1204at2759"/>
<evidence type="ECO:0000256" key="5">
    <source>
        <dbReference type="ARBA" id="ARBA00023007"/>
    </source>
</evidence>
<evidence type="ECO:0000256" key="4">
    <source>
        <dbReference type="ARBA" id="ARBA00023002"/>
    </source>
</evidence>
<dbReference type="Pfam" id="PF00106">
    <property type="entry name" value="adh_short"/>
    <property type="match status" value="1"/>
</dbReference>
<dbReference type="GO" id="GO:0070404">
    <property type="term" value="F:NADH binding"/>
    <property type="evidence" value="ECO:0007669"/>
    <property type="project" value="TreeGrafter"/>
</dbReference>
<sequence>MSLCHHISTHSIGYTLVLTFLSEASMSAGRVLVYGGRGALGGECVEYFRSKGYLVFSVDIHQNENATTNIVIDPTSTVEQQAESVKEELAKHLSDGDKLDGIVCVAGGWAGGNAASKDFIKNSNLMWQQSVQSSLVAASVAPKLLKDGGLLVLTGAQPALNPTPGMIGYGMAKAAVHHLTQSLGSEKGGLPAGATALAILPVTLDTPNNRKWMPNADTSTWTPLSFVAELLEKWLTGDQKPKSGSLVQLLTKGGITDLVVQ</sequence>
<keyword evidence="5" id="KW-0783">Tetrahydrobiopterin biosynthesis</keyword>
<dbReference type="AlphaFoldDB" id="A0A8J2JNW3"/>
<dbReference type="PANTHER" id="PTHR15104">
    <property type="entry name" value="DIHYDROPTERIDINE REDUCTASE"/>
    <property type="match status" value="1"/>
</dbReference>
<evidence type="ECO:0000256" key="11">
    <source>
        <dbReference type="ARBA" id="ARBA00047429"/>
    </source>
</evidence>
<dbReference type="GO" id="GO:0070402">
    <property type="term" value="F:NADPH binding"/>
    <property type="evidence" value="ECO:0007669"/>
    <property type="project" value="TreeGrafter"/>
</dbReference>
<dbReference type="InterPro" id="IPR020904">
    <property type="entry name" value="Sc_DH/Rdtase_CS"/>
</dbReference>